<dbReference type="AlphaFoldDB" id="A0A6B0U7X9"/>
<organism evidence="2">
    <name type="scientific">Ixodes ricinus</name>
    <name type="common">Common tick</name>
    <name type="synonym">Acarus ricinus</name>
    <dbReference type="NCBI Taxonomy" id="34613"/>
    <lineage>
        <taxon>Eukaryota</taxon>
        <taxon>Metazoa</taxon>
        <taxon>Ecdysozoa</taxon>
        <taxon>Arthropoda</taxon>
        <taxon>Chelicerata</taxon>
        <taxon>Arachnida</taxon>
        <taxon>Acari</taxon>
        <taxon>Parasitiformes</taxon>
        <taxon>Ixodida</taxon>
        <taxon>Ixodoidea</taxon>
        <taxon>Ixodidae</taxon>
        <taxon>Ixodinae</taxon>
        <taxon>Ixodes</taxon>
    </lineage>
</organism>
<reference evidence="2" key="1">
    <citation type="submission" date="2019-12" db="EMBL/GenBank/DDBJ databases">
        <title>An insight into the sialome of adult female Ixodes ricinus ticks feeding for 6 days.</title>
        <authorList>
            <person name="Perner J."/>
            <person name="Ribeiro J.M.C."/>
        </authorList>
    </citation>
    <scope>NUCLEOTIDE SEQUENCE</scope>
    <source>
        <strain evidence="2">Semi-engorged</strain>
        <tissue evidence="2">Salivary glands</tissue>
    </source>
</reference>
<accession>A0A6B0U7X9</accession>
<feature type="chain" id="PRO_5025505773" evidence="1">
    <location>
        <begin position="24"/>
        <end position="103"/>
    </location>
</feature>
<dbReference type="EMBL" id="GIFC01006619">
    <property type="protein sequence ID" value="MXU88702.1"/>
    <property type="molecule type" value="Transcribed_RNA"/>
</dbReference>
<name>A0A6B0U7X9_IXORI</name>
<evidence type="ECO:0000256" key="1">
    <source>
        <dbReference type="SAM" id="SignalP"/>
    </source>
</evidence>
<protein>
    <submittedName>
        <fullName evidence="2">Putative secreted protein</fullName>
    </submittedName>
</protein>
<feature type="signal peptide" evidence="1">
    <location>
        <begin position="1"/>
        <end position="23"/>
    </location>
</feature>
<sequence>MLLTVDVLIVSFFFLAPVEETEGTGRACFPFGERWLLGYSLKCLSGLGAGVGSLVLRGSGPPACVCRLVRVPFRTPGSPRPHLCARPMGTRVWKSRNYFNVSF</sequence>
<evidence type="ECO:0000313" key="2">
    <source>
        <dbReference type="EMBL" id="MXU88702.1"/>
    </source>
</evidence>
<proteinExistence type="predicted"/>
<keyword evidence="1" id="KW-0732">Signal</keyword>